<evidence type="ECO:0000256" key="3">
    <source>
        <dbReference type="ARBA" id="ARBA00022691"/>
    </source>
</evidence>
<dbReference type="PANTHER" id="PTHR11006">
    <property type="entry name" value="PROTEIN ARGININE N-METHYLTRANSFERASE"/>
    <property type="match status" value="1"/>
</dbReference>
<dbReference type="Pfam" id="PF22528">
    <property type="entry name" value="PRMT_C"/>
    <property type="match status" value="1"/>
</dbReference>
<feature type="domain" description="Methyltransferase" evidence="5">
    <location>
        <begin position="62"/>
        <end position="158"/>
    </location>
</feature>
<dbReference type="AlphaFoldDB" id="A0A7S3ZIM8"/>
<organism evidence="7">
    <name type="scientific">Lotharella globosa</name>
    <dbReference type="NCBI Taxonomy" id="91324"/>
    <lineage>
        <taxon>Eukaryota</taxon>
        <taxon>Sar</taxon>
        <taxon>Rhizaria</taxon>
        <taxon>Cercozoa</taxon>
        <taxon>Chlorarachniophyceae</taxon>
        <taxon>Lotharella</taxon>
    </lineage>
</organism>
<evidence type="ECO:0000259" key="5">
    <source>
        <dbReference type="Pfam" id="PF13649"/>
    </source>
</evidence>
<name>A0A7S3ZIM8_9EUKA</name>
<evidence type="ECO:0000259" key="6">
    <source>
        <dbReference type="Pfam" id="PF22528"/>
    </source>
</evidence>
<dbReference type="PANTHER" id="PTHR11006:SF68">
    <property type="entry name" value="PROTEIN ARGININE N-METHYLTRANSFERASE PRMT10"/>
    <property type="match status" value="1"/>
</dbReference>
<dbReference type="GO" id="GO:0042054">
    <property type="term" value="F:histone methyltransferase activity"/>
    <property type="evidence" value="ECO:0007669"/>
    <property type="project" value="TreeGrafter"/>
</dbReference>
<dbReference type="CDD" id="cd02440">
    <property type="entry name" value="AdoMet_MTases"/>
    <property type="match status" value="1"/>
</dbReference>
<dbReference type="Pfam" id="PF13649">
    <property type="entry name" value="Methyltransf_25"/>
    <property type="match status" value="1"/>
</dbReference>
<sequence>MRYALNPNQTEAAEAKQRDFDCYFSSYAYLYHQKEMLQDMQRMDAYHGAIMGIQDHIQGKKVLDIGAGTGILSIWAKIAGAQKVWAVEFTDMAKYAKKLCKANDPDGVISVLQQSAEEVILDSRVDIIVSEWMGMFLLRESMLDSLIRVRDRLLKPDGLMMPSHATMYWGLTSNEYEYDKLKSEMDEATQAWRPFIDQIADKYGVKLHALSSDYAQEQKEYYIHHSRWVSLGSEDVVCPGVPVKHINVKTVTLKQAKGVEPTPFRFEATKDANVTGFLGWFDTTFRVDSTDTDPVVLSTSPKAGPTHWGQQFFPFEKTLFLKKGDIIEGTMEMFRSNFTQRTYKVRATWKLLGVDATTPTKSALWHIE</sequence>
<accession>A0A7S3ZIM8</accession>
<reference evidence="7" key="1">
    <citation type="submission" date="2021-01" db="EMBL/GenBank/DDBJ databases">
        <authorList>
            <person name="Corre E."/>
            <person name="Pelletier E."/>
            <person name="Niang G."/>
            <person name="Scheremetjew M."/>
            <person name="Finn R."/>
            <person name="Kale V."/>
            <person name="Holt S."/>
            <person name="Cochrane G."/>
            <person name="Meng A."/>
            <person name="Brown T."/>
            <person name="Cohen L."/>
        </authorList>
    </citation>
    <scope>NUCLEOTIDE SEQUENCE</scope>
    <source>
        <strain evidence="7">CCCM811</strain>
    </source>
</reference>
<gene>
    <name evidence="7" type="ORF">LGLO00237_LOCUS36209</name>
</gene>
<dbReference type="GO" id="GO:0005634">
    <property type="term" value="C:nucleus"/>
    <property type="evidence" value="ECO:0007669"/>
    <property type="project" value="TreeGrafter"/>
</dbReference>
<dbReference type="Gene3D" id="3.40.50.150">
    <property type="entry name" value="Vaccinia Virus protein VP39"/>
    <property type="match status" value="1"/>
</dbReference>
<dbReference type="InterPro" id="IPR025799">
    <property type="entry name" value="Arg_MeTrfase"/>
</dbReference>
<proteinExistence type="predicted"/>
<dbReference type="SUPFAM" id="SSF53335">
    <property type="entry name" value="S-adenosyl-L-methionine-dependent methyltransferases"/>
    <property type="match status" value="1"/>
</dbReference>
<keyword evidence="2 4" id="KW-0808">Transferase</keyword>
<feature type="domain" description="Protein arginine N-methyltransferase" evidence="6">
    <location>
        <begin position="195"/>
        <end position="351"/>
    </location>
</feature>
<dbReference type="PROSITE" id="PS51678">
    <property type="entry name" value="SAM_MT_PRMT"/>
    <property type="match status" value="1"/>
</dbReference>
<evidence type="ECO:0000256" key="2">
    <source>
        <dbReference type="ARBA" id="ARBA00022679"/>
    </source>
</evidence>
<evidence type="ECO:0000256" key="1">
    <source>
        <dbReference type="ARBA" id="ARBA00022603"/>
    </source>
</evidence>
<keyword evidence="3 4" id="KW-0949">S-adenosyl-L-methionine</keyword>
<dbReference type="InterPro" id="IPR055135">
    <property type="entry name" value="PRMT_dom"/>
</dbReference>
<evidence type="ECO:0008006" key="8">
    <source>
        <dbReference type="Google" id="ProtNLM"/>
    </source>
</evidence>
<dbReference type="GO" id="GO:0032259">
    <property type="term" value="P:methylation"/>
    <property type="evidence" value="ECO:0007669"/>
    <property type="project" value="UniProtKB-KW"/>
</dbReference>
<evidence type="ECO:0000313" key="7">
    <source>
        <dbReference type="EMBL" id="CAE0684421.1"/>
    </source>
</evidence>
<dbReference type="InterPro" id="IPR041698">
    <property type="entry name" value="Methyltransf_25"/>
</dbReference>
<dbReference type="EMBL" id="HBIV01052805">
    <property type="protein sequence ID" value="CAE0684421.1"/>
    <property type="molecule type" value="Transcribed_RNA"/>
</dbReference>
<evidence type="ECO:0000256" key="4">
    <source>
        <dbReference type="PROSITE-ProRule" id="PRU01015"/>
    </source>
</evidence>
<dbReference type="Gene3D" id="2.70.160.11">
    <property type="entry name" value="Hnrnp arginine n-methyltransferase1"/>
    <property type="match status" value="1"/>
</dbReference>
<keyword evidence="1 4" id="KW-0489">Methyltransferase</keyword>
<protein>
    <recommendedName>
        <fullName evidence="8">Methyltransferase domain-containing protein</fullName>
    </recommendedName>
</protein>
<dbReference type="InterPro" id="IPR029063">
    <property type="entry name" value="SAM-dependent_MTases_sf"/>
</dbReference>
<dbReference type="GO" id="GO:0016274">
    <property type="term" value="F:protein-arginine N-methyltransferase activity"/>
    <property type="evidence" value="ECO:0007669"/>
    <property type="project" value="InterPro"/>
</dbReference>